<evidence type="ECO:0000313" key="1">
    <source>
        <dbReference type="EMBL" id="MEQ2178556.1"/>
    </source>
</evidence>
<accession>A0ABV0P578</accession>
<proteinExistence type="predicted"/>
<gene>
    <name evidence="1" type="ORF">GOODEAATRI_015285</name>
</gene>
<sequence length="99" mass="11457">MFFYVTLQAFTQICFIFMKPRKKTLKNLFYKSILGKTAGQVKTLWDLKSDLYVSCWRTVPVEPDKLAPNGHLDSPVTLTCLLLVCNWRNPTAAMFYLCI</sequence>
<dbReference type="EMBL" id="JAHRIO010061095">
    <property type="protein sequence ID" value="MEQ2178556.1"/>
    <property type="molecule type" value="Genomic_DNA"/>
</dbReference>
<name>A0ABV0P578_9TELE</name>
<evidence type="ECO:0000313" key="2">
    <source>
        <dbReference type="Proteomes" id="UP001476798"/>
    </source>
</evidence>
<comment type="caution">
    <text evidence="1">The sequence shown here is derived from an EMBL/GenBank/DDBJ whole genome shotgun (WGS) entry which is preliminary data.</text>
</comment>
<reference evidence="1 2" key="1">
    <citation type="submission" date="2021-06" db="EMBL/GenBank/DDBJ databases">
        <authorList>
            <person name="Palmer J.M."/>
        </authorList>
    </citation>
    <scope>NUCLEOTIDE SEQUENCE [LARGE SCALE GENOMIC DNA]</scope>
    <source>
        <strain evidence="1 2">GA_2019</strain>
        <tissue evidence="1">Muscle</tissue>
    </source>
</reference>
<dbReference type="Proteomes" id="UP001476798">
    <property type="component" value="Unassembled WGS sequence"/>
</dbReference>
<organism evidence="1 2">
    <name type="scientific">Goodea atripinnis</name>
    <dbReference type="NCBI Taxonomy" id="208336"/>
    <lineage>
        <taxon>Eukaryota</taxon>
        <taxon>Metazoa</taxon>
        <taxon>Chordata</taxon>
        <taxon>Craniata</taxon>
        <taxon>Vertebrata</taxon>
        <taxon>Euteleostomi</taxon>
        <taxon>Actinopterygii</taxon>
        <taxon>Neopterygii</taxon>
        <taxon>Teleostei</taxon>
        <taxon>Neoteleostei</taxon>
        <taxon>Acanthomorphata</taxon>
        <taxon>Ovalentaria</taxon>
        <taxon>Atherinomorphae</taxon>
        <taxon>Cyprinodontiformes</taxon>
        <taxon>Goodeidae</taxon>
        <taxon>Goodea</taxon>
    </lineage>
</organism>
<keyword evidence="2" id="KW-1185">Reference proteome</keyword>
<protein>
    <submittedName>
        <fullName evidence="1">Uncharacterized protein</fullName>
    </submittedName>
</protein>